<evidence type="ECO:0000256" key="3">
    <source>
        <dbReference type="ARBA" id="ARBA00022679"/>
    </source>
</evidence>
<dbReference type="Pfam" id="PF00155">
    <property type="entry name" value="Aminotran_1_2"/>
    <property type="match status" value="1"/>
</dbReference>
<feature type="domain" description="Aminotransferase class I/classII large" evidence="5">
    <location>
        <begin position="31"/>
        <end position="101"/>
    </location>
</feature>
<dbReference type="PANTHER" id="PTHR42790">
    <property type="entry name" value="AMINOTRANSFERASE"/>
    <property type="match status" value="1"/>
</dbReference>
<sequence>MQGLPLDDQGLKVETVQSINCEDQGSLLYTVPTFHNPTGAVMSNDRRKELLSICQSKRLPIVEDDAYSELWFDERPPLPLKAFDKNGLVLYMGSTSKVLGFCN</sequence>
<gene>
    <name evidence="6" type="ORF">LMF89_22835</name>
</gene>
<dbReference type="InterPro" id="IPR015424">
    <property type="entry name" value="PyrdxlP-dep_Trfase"/>
</dbReference>
<evidence type="ECO:0000256" key="1">
    <source>
        <dbReference type="ARBA" id="ARBA00001933"/>
    </source>
</evidence>
<name>A0ABS8HZ01_9FIRM</name>
<dbReference type="InterPro" id="IPR050859">
    <property type="entry name" value="Class-I_PLP-dep_aminotransf"/>
</dbReference>
<accession>A0ABS8HZ01</accession>
<evidence type="ECO:0000313" key="6">
    <source>
        <dbReference type="EMBL" id="MCC5468177.1"/>
    </source>
</evidence>
<dbReference type="SUPFAM" id="SSF53383">
    <property type="entry name" value="PLP-dependent transferases"/>
    <property type="match status" value="1"/>
</dbReference>
<evidence type="ECO:0000256" key="4">
    <source>
        <dbReference type="ARBA" id="ARBA00022898"/>
    </source>
</evidence>
<keyword evidence="7" id="KW-1185">Reference proteome</keyword>
<dbReference type="RefSeq" id="WP_229537061.1">
    <property type="nucleotide sequence ID" value="NZ_JAJHJB010000051.1"/>
</dbReference>
<dbReference type="InterPro" id="IPR004839">
    <property type="entry name" value="Aminotransferase_I/II_large"/>
</dbReference>
<keyword evidence="2 6" id="KW-0032">Aminotransferase</keyword>
<evidence type="ECO:0000256" key="2">
    <source>
        <dbReference type="ARBA" id="ARBA00022576"/>
    </source>
</evidence>
<evidence type="ECO:0000259" key="5">
    <source>
        <dbReference type="Pfam" id="PF00155"/>
    </source>
</evidence>
<comment type="caution">
    <text evidence="6">The sequence shown here is derived from an EMBL/GenBank/DDBJ whole genome shotgun (WGS) entry which is preliminary data.</text>
</comment>
<proteinExistence type="predicted"/>
<organism evidence="6 7">
    <name type="scientific">Pelosinus baikalensis</name>
    <dbReference type="NCBI Taxonomy" id="2892015"/>
    <lineage>
        <taxon>Bacteria</taxon>
        <taxon>Bacillati</taxon>
        <taxon>Bacillota</taxon>
        <taxon>Negativicutes</taxon>
        <taxon>Selenomonadales</taxon>
        <taxon>Sporomusaceae</taxon>
        <taxon>Pelosinus</taxon>
    </lineage>
</organism>
<dbReference type="EMBL" id="JAJHJB010000051">
    <property type="protein sequence ID" value="MCC5468177.1"/>
    <property type="molecule type" value="Genomic_DNA"/>
</dbReference>
<keyword evidence="3" id="KW-0808">Transferase</keyword>
<keyword evidence="4" id="KW-0663">Pyridoxal phosphate</keyword>
<dbReference type="Gene3D" id="3.40.640.10">
    <property type="entry name" value="Type I PLP-dependent aspartate aminotransferase-like (Major domain)"/>
    <property type="match status" value="1"/>
</dbReference>
<dbReference type="InterPro" id="IPR015421">
    <property type="entry name" value="PyrdxlP-dep_Trfase_major"/>
</dbReference>
<evidence type="ECO:0000313" key="7">
    <source>
        <dbReference type="Proteomes" id="UP001165492"/>
    </source>
</evidence>
<comment type="cofactor">
    <cofactor evidence="1">
        <name>pyridoxal 5'-phosphate</name>
        <dbReference type="ChEBI" id="CHEBI:597326"/>
    </cofactor>
</comment>
<dbReference type="GO" id="GO:0008483">
    <property type="term" value="F:transaminase activity"/>
    <property type="evidence" value="ECO:0007669"/>
    <property type="project" value="UniProtKB-KW"/>
</dbReference>
<dbReference type="PANTHER" id="PTHR42790:SF17">
    <property type="entry name" value="TRANSCRIPTIONAL REGULATOR, GNTR FAMILY"/>
    <property type="match status" value="1"/>
</dbReference>
<reference evidence="6" key="1">
    <citation type="submission" date="2021-11" db="EMBL/GenBank/DDBJ databases">
        <title>Description of a new species Pelosinus isolated from the bottom sediments of Lake Baikal.</title>
        <authorList>
            <person name="Zakharyuk A."/>
        </authorList>
    </citation>
    <scope>NUCLEOTIDE SEQUENCE</scope>
    <source>
        <strain evidence="6">Bkl1</strain>
    </source>
</reference>
<protein>
    <submittedName>
        <fullName evidence="6">Aminotransferase class I/II-fold pyridoxal phosphate-dependent enzyme</fullName>
    </submittedName>
</protein>
<dbReference type="Proteomes" id="UP001165492">
    <property type="component" value="Unassembled WGS sequence"/>
</dbReference>